<dbReference type="OrthoDB" id="838235at2"/>
<keyword evidence="1" id="KW-0732">Signal</keyword>
<dbReference type="InterPro" id="IPR025164">
    <property type="entry name" value="Toastrack_DUF4097"/>
</dbReference>
<keyword evidence="4" id="KW-1185">Reference proteome</keyword>
<evidence type="ECO:0000313" key="3">
    <source>
        <dbReference type="EMBL" id="EIM75251.1"/>
    </source>
</evidence>
<evidence type="ECO:0000313" key="4">
    <source>
        <dbReference type="Proteomes" id="UP000005551"/>
    </source>
</evidence>
<dbReference type="EMBL" id="AJYA01000031">
    <property type="protein sequence ID" value="EIM75251.1"/>
    <property type="molecule type" value="Genomic_DNA"/>
</dbReference>
<accession>I5C099</accession>
<dbReference type="Proteomes" id="UP000005551">
    <property type="component" value="Unassembled WGS sequence"/>
</dbReference>
<proteinExistence type="predicted"/>
<evidence type="ECO:0000256" key="1">
    <source>
        <dbReference type="SAM" id="SignalP"/>
    </source>
</evidence>
<dbReference type="STRING" id="1189621.A3SI_14069"/>
<organism evidence="3 4">
    <name type="scientific">Nitritalea halalkaliphila LW7</name>
    <dbReference type="NCBI Taxonomy" id="1189621"/>
    <lineage>
        <taxon>Bacteria</taxon>
        <taxon>Pseudomonadati</taxon>
        <taxon>Bacteroidota</taxon>
        <taxon>Cytophagia</taxon>
        <taxon>Cytophagales</taxon>
        <taxon>Cyclobacteriaceae</taxon>
        <taxon>Nitritalea</taxon>
    </lineage>
</organism>
<sequence length="315" mass="33871">MRTINYLSIFLACCFMTLFNAALQAQTPIIDVKRQFTGIHTLEIESAWLEVSYEGVAGQETLEAHAFLKGNFQDVDIVFVEVEGVLKVAYRQKSGRTTVINSRDQGFIRMKGPEKLEMRLTSGSGKVQVSGISGKAFQAEIGSGNFRAEKIHVQTLELVGRSGNLELSDTRGDLSGKVSSGSLRLNRHTGDADLQASSGNLRGTEINGVLELSLSSGSANFSNVDKLQAAKVSSGLMTFSDTGLLPSTTLSSSSGNIRIQTNDDLRAYRYDLKAGSGRIRIGDLYSGSSIRVSPQEEGEAFISATVSSGLIQVVN</sequence>
<comment type="caution">
    <text evidence="3">The sequence shown here is derived from an EMBL/GenBank/DDBJ whole genome shotgun (WGS) entry which is preliminary data.</text>
</comment>
<dbReference type="Gene3D" id="2.160.20.120">
    <property type="match status" value="1"/>
</dbReference>
<gene>
    <name evidence="3" type="ORF">A3SI_14069</name>
</gene>
<name>I5C099_9BACT</name>
<dbReference type="AlphaFoldDB" id="I5C099"/>
<reference evidence="3 4" key="1">
    <citation type="submission" date="2012-05" db="EMBL/GenBank/DDBJ databases">
        <title>Genome sequence of Nitritalea halalkaliphila LW7.</title>
        <authorList>
            <person name="Jangir P.K."/>
            <person name="Singh A."/>
            <person name="Shivaji S."/>
            <person name="Sharma R."/>
        </authorList>
    </citation>
    <scope>NUCLEOTIDE SEQUENCE [LARGE SCALE GENOMIC DNA]</scope>
    <source>
        <strain evidence="3 4">LW7</strain>
    </source>
</reference>
<feature type="chain" id="PRO_5003699839" description="DUF4097 domain-containing protein" evidence="1">
    <location>
        <begin position="22"/>
        <end position="315"/>
    </location>
</feature>
<protein>
    <recommendedName>
        <fullName evidence="2">DUF4097 domain-containing protein</fullName>
    </recommendedName>
</protein>
<feature type="signal peptide" evidence="1">
    <location>
        <begin position="1"/>
        <end position="21"/>
    </location>
</feature>
<evidence type="ECO:0000259" key="2">
    <source>
        <dbReference type="Pfam" id="PF13349"/>
    </source>
</evidence>
<feature type="domain" description="DUF4097" evidence="2">
    <location>
        <begin position="59"/>
        <end position="283"/>
    </location>
</feature>
<dbReference type="Pfam" id="PF13349">
    <property type="entry name" value="DUF4097"/>
    <property type="match status" value="1"/>
</dbReference>